<accession>A0ABT4ULJ3</accession>
<protein>
    <submittedName>
        <fullName evidence="1">DUF721 domain-containing protein</fullName>
    </submittedName>
</protein>
<dbReference type="RefSeq" id="WP_407031515.1">
    <property type="nucleotide sequence ID" value="NZ_JAQGEF010000010.1"/>
</dbReference>
<comment type="caution">
    <text evidence="1">The sequence shown here is derived from an EMBL/GenBank/DDBJ whole genome shotgun (WGS) entry which is preliminary data.</text>
</comment>
<organism evidence="1 2">
    <name type="scientific">Polluticaenibacter yanchengensis</name>
    <dbReference type="NCBI Taxonomy" id="3014562"/>
    <lineage>
        <taxon>Bacteria</taxon>
        <taxon>Pseudomonadati</taxon>
        <taxon>Bacteroidota</taxon>
        <taxon>Chitinophagia</taxon>
        <taxon>Chitinophagales</taxon>
        <taxon>Chitinophagaceae</taxon>
        <taxon>Polluticaenibacter</taxon>
    </lineage>
</organism>
<name>A0ABT4ULJ3_9BACT</name>
<sequence>MATASMGEALKAYLEKSKLKYGMRTQEISEVWEQIMGKTIAKYTKKIQIANKKLIITTPVAPLKQEIKYQKPQIIQRINEHFGEEVITDVIVY</sequence>
<keyword evidence="2" id="KW-1185">Reference proteome</keyword>
<proteinExistence type="predicted"/>
<dbReference type="InterPro" id="IPR007922">
    <property type="entry name" value="DciA-like"/>
</dbReference>
<evidence type="ECO:0000313" key="1">
    <source>
        <dbReference type="EMBL" id="MDA3615192.1"/>
    </source>
</evidence>
<dbReference type="PANTHER" id="PTHR36456:SF1">
    <property type="entry name" value="UPF0232 PROTEIN SCO3875"/>
    <property type="match status" value="1"/>
</dbReference>
<dbReference type="EMBL" id="JAQGEF010000010">
    <property type="protein sequence ID" value="MDA3615192.1"/>
    <property type="molecule type" value="Genomic_DNA"/>
</dbReference>
<dbReference type="PANTHER" id="PTHR36456">
    <property type="entry name" value="UPF0232 PROTEIN SCO3875"/>
    <property type="match status" value="1"/>
</dbReference>
<dbReference type="Pfam" id="PF05258">
    <property type="entry name" value="DciA"/>
    <property type="match status" value="1"/>
</dbReference>
<evidence type="ECO:0000313" key="2">
    <source>
        <dbReference type="Proteomes" id="UP001210231"/>
    </source>
</evidence>
<reference evidence="1 2" key="1">
    <citation type="submission" date="2022-12" db="EMBL/GenBank/DDBJ databases">
        <title>Chitinophagaceae gen. sp. nov., a new member of the family Chitinophagaceae, isolated from soil in a chemical factory.</title>
        <authorList>
            <person name="Ke Z."/>
        </authorList>
    </citation>
    <scope>NUCLEOTIDE SEQUENCE [LARGE SCALE GENOMIC DNA]</scope>
    <source>
        <strain evidence="1 2">LY-5</strain>
    </source>
</reference>
<gene>
    <name evidence="1" type="ORF">O3P16_10270</name>
</gene>
<dbReference type="Proteomes" id="UP001210231">
    <property type="component" value="Unassembled WGS sequence"/>
</dbReference>